<dbReference type="EMBL" id="JABXJJ020000020">
    <property type="protein sequence ID" value="MDI5971074.1"/>
    <property type="molecule type" value="Genomic_DNA"/>
</dbReference>
<organism evidence="1">
    <name type="scientific">Streptantibioticus silvisoli</name>
    <dbReference type="NCBI Taxonomy" id="2705255"/>
    <lineage>
        <taxon>Bacteria</taxon>
        <taxon>Bacillati</taxon>
        <taxon>Actinomycetota</taxon>
        <taxon>Actinomycetes</taxon>
        <taxon>Kitasatosporales</taxon>
        <taxon>Streptomycetaceae</taxon>
        <taxon>Streptantibioticus</taxon>
    </lineage>
</organism>
<sequence>MPRTRNTRLAAVIAELGWSQEQVAAKFRRVAAESDAADLSLVTRSHVSQWVLGSRPQDRAARILCETLSRGLRRPVSAVEIGLASGAADVSAVEWSGDTASSLVALGSGDLDMERRHMLAASAYSLAGLALPPGSWWDEAYEQARDRSLTAAGTVSAADVASVREMMTFFSQRDQRRGGADGRDALVAYLRTDVASLLSRRAPSEEVRRDLFSAAAELTYLAGWTAFDASVHSVAQRYFTLAVRLAAEAGDAPLSGHILRAMAHQAVDLRHPRQALELASASVEDQRYVLASPREKALLGVVHARALAAADRKKDALAALLRAEDDLGQAGDGGSAVEEPGRVFFFAQASLAHETACTLRDLGDLKGAEKQFKLSVRTRRKQTFRRTHSVTLGYLGAVQAQQGAIDAACATWTEALDAMDGVQSGRARDTVVQMRRALSPFRGRGGSAAADLDERAREVLRNVG</sequence>
<name>A0AA90H5M2_9ACTN</name>
<dbReference type="InterPro" id="IPR011990">
    <property type="entry name" value="TPR-like_helical_dom_sf"/>
</dbReference>
<comment type="caution">
    <text evidence="1">The sequence shown here is derived from an EMBL/GenBank/DDBJ whole genome shotgun (WGS) entry which is preliminary data.</text>
</comment>
<reference evidence="1" key="1">
    <citation type="submission" date="2023-05" db="EMBL/GenBank/DDBJ databases">
        <title>Streptantibioticus silvisoli sp. nov., acidotolerant actinomycetes 1 from pine litter.</title>
        <authorList>
            <person name="Swiecimska M."/>
            <person name="Golinska P."/>
            <person name="Sangal V."/>
            <person name="Wachnowicz B."/>
            <person name="Goodfellow M."/>
        </authorList>
    </citation>
    <scope>NUCLEOTIDE SEQUENCE</scope>
    <source>
        <strain evidence="1">SL13</strain>
    </source>
</reference>
<evidence type="ECO:0000313" key="1">
    <source>
        <dbReference type="EMBL" id="MDI5971074.1"/>
    </source>
</evidence>
<protein>
    <submittedName>
        <fullName evidence="1">Tat pathway signal protein</fullName>
    </submittedName>
</protein>
<dbReference type="AlphaFoldDB" id="A0AA90H5M2"/>
<proteinExistence type="predicted"/>
<dbReference type="Gene3D" id="1.25.40.10">
    <property type="entry name" value="Tetratricopeptide repeat domain"/>
    <property type="match status" value="1"/>
</dbReference>
<accession>A0AA90H5M2</accession>
<gene>
    <name evidence="1" type="ORF">POF50_017270</name>
</gene>